<evidence type="ECO:0000256" key="2">
    <source>
        <dbReference type="ARBA" id="ARBA00022801"/>
    </source>
</evidence>
<dbReference type="InterPro" id="IPR002410">
    <property type="entry name" value="Peptidase_S33"/>
</dbReference>
<dbReference type="PANTHER" id="PTHR43798">
    <property type="entry name" value="MONOACYLGLYCEROL LIPASE"/>
    <property type="match status" value="1"/>
</dbReference>
<dbReference type="Gene3D" id="3.40.50.1820">
    <property type="entry name" value="alpha/beta hydrolase"/>
    <property type="match status" value="1"/>
</dbReference>
<reference evidence="4 5" key="3">
    <citation type="submission" date="2020-02" db="EMBL/GenBank/DDBJ databases">
        <title>Flavobacterium profundi sp. nov., isolated from a deep-sea seamount.</title>
        <authorList>
            <person name="Zhang D.-C."/>
        </authorList>
    </citation>
    <scope>NUCLEOTIDE SEQUENCE [LARGE SCALE GENOMIC DNA]</scope>
    <source>
        <strain evidence="4 5">EC11</strain>
    </source>
</reference>
<dbReference type="EMBL" id="VEVQ02000005">
    <property type="protein sequence ID" value="NHN25758.1"/>
    <property type="molecule type" value="Genomic_DNA"/>
</dbReference>
<evidence type="ECO:0000256" key="1">
    <source>
        <dbReference type="ARBA" id="ARBA00010088"/>
    </source>
</evidence>
<dbReference type="InterPro" id="IPR029058">
    <property type="entry name" value="AB_hydrolase_fold"/>
</dbReference>
<accession>A0ABX0IQC4</accession>
<dbReference type="PRINTS" id="PR00793">
    <property type="entry name" value="PROAMNOPTASE"/>
</dbReference>
<dbReference type="RefSeq" id="WP_140962102.1">
    <property type="nucleotide sequence ID" value="NZ_VEVQ02000005.1"/>
</dbReference>
<name>A0ABX0IQC4_9FLAO</name>
<dbReference type="PRINTS" id="PR00111">
    <property type="entry name" value="ABHYDROLASE"/>
</dbReference>
<dbReference type="InterPro" id="IPR050266">
    <property type="entry name" value="AB_hydrolase_sf"/>
</dbReference>
<organism evidence="4 5">
    <name type="scientific">Flavobacterium jejuense</name>
    <dbReference type="NCBI Taxonomy" id="1544455"/>
    <lineage>
        <taxon>Bacteria</taxon>
        <taxon>Pseudomonadati</taxon>
        <taxon>Bacteroidota</taxon>
        <taxon>Flavobacteriia</taxon>
        <taxon>Flavobacteriales</taxon>
        <taxon>Flavobacteriaceae</taxon>
        <taxon>Flavobacterium</taxon>
    </lineage>
</organism>
<evidence type="ECO:0000313" key="5">
    <source>
        <dbReference type="Proteomes" id="UP000817854"/>
    </source>
</evidence>
<comment type="caution">
    <text evidence="4">The sequence shown here is derived from an EMBL/GenBank/DDBJ whole genome shotgun (WGS) entry which is preliminary data.</text>
</comment>
<evidence type="ECO:0000313" key="4">
    <source>
        <dbReference type="EMBL" id="NHN25758.1"/>
    </source>
</evidence>
<dbReference type="GO" id="GO:0016787">
    <property type="term" value="F:hydrolase activity"/>
    <property type="evidence" value="ECO:0007669"/>
    <property type="project" value="UniProtKB-KW"/>
</dbReference>
<protein>
    <submittedName>
        <fullName evidence="4">Alpha/beta fold hydrolase</fullName>
    </submittedName>
</protein>
<dbReference type="InterPro" id="IPR000073">
    <property type="entry name" value="AB_hydrolase_1"/>
</dbReference>
<gene>
    <name evidence="4" type="ORF">FIA58_008735</name>
</gene>
<dbReference type="Pfam" id="PF00561">
    <property type="entry name" value="Abhydrolase_1"/>
    <property type="match status" value="1"/>
</dbReference>
<feature type="domain" description="AB hydrolase-1" evidence="3">
    <location>
        <begin position="39"/>
        <end position="281"/>
    </location>
</feature>
<comment type="similarity">
    <text evidence="1">Belongs to the peptidase S33 family.</text>
</comment>
<keyword evidence="2 4" id="KW-0378">Hydrolase</keyword>
<dbReference type="PANTHER" id="PTHR43798:SF31">
    <property type="entry name" value="AB HYDROLASE SUPERFAMILY PROTEIN YCLE"/>
    <property type="match status" value="1"/>
</dbReference>
<evidence type="ECO:0000259" key="3">
    <source>
        <dbReference type="Pfam" id="PF00561"/>
    </source>
</evidence>
<dbReference type="Proteomes" id="UP000817854">
    <property type="component" value="Unassembled WGS sequence"/>
</dbReference>
<reference evidence="4 5" key="2">
    <citation type="submission" date="2019-05" db="EMBL/GenBank/DDBJ databases">
        <authorList>
            <person name="Lianzixin W."/>
        </authorList>
    </citation>
    <scope>NUCLEOTIDE SEQUENCE [LARGE SCALE GENOMIC DNA]</scope>
    <source>
        <strain evidence="4 5">EC11</strain>
    </source>
</reference>
<keyword evidence="5" id="KW-1185">Reference proteome</keyword>
<sequence>MKNFTLLLLFFLNFGFTQTEEVILRDNSNLHYKTFGSGKPILIINGGPGINCEGFGYLAEELAKKNFKTIIYDQRGTGKSTISKANSETITMDLMVSDIEYLRKHLKIDKWIILGHSFGGIMASYYATQHPETIEKLIFSSSGGVNMKFTNTIQEHLNNNLTQNQRDSLTYYSRKISNGDSSEETAKLRAKYLAYAYVYDKSKAEIIAERLTETNLHINSLVFADLRRINFDCTNSFKNFKQPVLVLQGKNDIISIETATDITKAFPNSKLILMDKCAHYGWLDANELYFNSINNFLKN</sequence>
<proteinExistence type="inferred from homology"/>
<dbReference type="SUPFAM" id="SSF53474">
    <property type="entry name" value="alpha/beta-Hydrolases"/>
    <property type="match status" value="1"/>
</dbReference>
<reference evidence="5" key="1">
    <citation type="submission" date="2019-05" db="EMBL/GenBank/DDBJ databases">
        <title>Flavobacterium profundi sp. nov., isolated from a deep-sea seamount.</title>
        <authorList>
            <person name="Zhang D.-C."/>
        </authorList>
    </citation>
    <scope>NUCLEOTIDE SEQUENCE [LARGE SCALE GENOMIC DNA]</scope>
    <source>
        <strain evidence="5">EC11</strain>
    </source>
</reference>